<protein>
    <recommendedName>
        <fullName evidence="3">SWIM-type domain-containing protein</fullName>
    </recommendedName>
</protein>
<accession>A0A9P4SK07</accession>
<dbReference type="InterPro" id="IPR007527">
    <property type="entry name" value="Znf_SWIM"/>
</dbReference>
<keyword evidence="1" id="KW-0479">Metal-binding</keyword>
<feature type="compositionally biased region" description="Basic and acidic residues" evidence="2">
    <location>
        <begin position="174"/>
        <end position="185"/>
    </location>
</feature>
<feature type="region of interest" description="Disordered" evidence="2">
    <location>
        <begin position="18"/>
        <end position="42"/>
    </location>
</feature>
<proteinExistence type="predicted"/>
<name>A0A9P4SK07_9PEZI</name>
<evidence type="ECO:0000256" key="2">
    <source>
        <dbReference type="SAM" id="MobiDB-lite"/>
    </source>
</evidence>
<dbReference type="EMBL" id="MU006089">
    <property type="protein sequence ID" value="KAF2842988.1"/>
    <property type="molecule type" value="Genomic_DNA"/>
</dbReference>
<gene>
    <name evidence="4" type="ORF">M501DRAFT_1012368</name>
</gene>
<evidence type="ECO:0000313" key="4">
    <source>
        <dbReference type="EMBL" id="KAF2842988.1"/>
    </source>
</evidence>
<dbReference type="PROSITE" id="PS50966">
    <property type="entry name" value="ZF_SWIM"/>
    <property type="match status" value="1"/>
</dbReference>
<evidence type="ECO:0000259" key="3">
    <source>
        <dbReference type="PROSITE" id="PS50966"/>
    </source>
</evidence>
<feature type="region of interest" description="Disordered" evidence="2">
    <location>
        <begin position="174"/>
        <end position="205"/>
    </location>
</feature>
<sequence>MTSPIDEFRRLSLKTKMVPTTRSQSMASQSAPPARAVDENPGRVTTNAGVTYDLEALDQVGRRYARLAFDEFNGINLDYFTEFADDGFYAFQITDRVSVRIGNDGTDYAVPNCTCGANEGDQACKHIFWLWDQLVQSAPRAPPLCKLEKDGSRIHNKSPYQLIMDVGTSELEENRRWRHSTREAEVTNVREPAQDTDLSDDSSDDSIDLDQRIEEIQDMLSVFEPIKMFAEASGGTSLVTALSRHASYPRIYKAFSEIVAQRASREASFFQRLRAVINPDIRAEACFEKIRRRVERSFEALNEHMLHGPTGPSPRHDVVHCAHDLREMVAAIESEFEERRDSLSPAGGANVANGAVAALLDILEGVVERNKDAYADIDWARVAGENEPARQVNLYAQLIGQPGEEDEGDFVLEQLRKFPDSVRLNHVERLDGILQTLKAHGAPGRYLSAFGNLVGSDDRKRKGGEQAGRSSSRRRVR</sequence>
<dbReference type="AlphaFoldDB" id="A0A9P4SK07"/>
<keyword evidence="1" id="KW-0862">Zinc</keyword>
<comment type="caution">
    <text evidence="4">The sequence shown here is derived from an EMBL/GenBank/DDBJ whole genome shotgun (WGS) entry which is preliminary data.</text>
</comment>
<evidence type="ECO:0000256" key="1">
    <source>
        <dbReference type="PROSITE-ProRule" id="PRU00325"/>
    </source>
</evidence>
<keyword evidence="1" id="KW-0863">Zinc-finger</keyword>
<dbReference type="OrthoDB" id="5387895at2759"/>
<keyword evidence="5" id="KW-1185">Reference proteome</keyword>
<organism evidence="4 5">
    <name type="scientific">Patellaria atrata CBS 101060</name>
    <dbReference type="NCBI Taxonomy" id="1346257"/>
    <lineage>
        <taxon>Eukaryota</taxon>
        <taxon>Fungi</taxon>
        <taxon>Dikarya</taxon>
        <taxon>Ascomycota</taxon>
        <taxon>Pezizomycotina</taxon>
        <taxon>Dothideomycetes</taxon>
        <taxon>Dothideomycetes incertae sedis</taxon>
        <taxon>Patellariales</taxon>
        <taxon>Patellariaceae</taxon>
        <taxon>Patellaria</taxon>
    </lineage>
</organism>
<reference evidence="4" key="1">
    <citation type="journal article" date="2020" name="Stud. Mycol.">
        <title>101 Dothideomycetes genomes: a test case for predicting lifestyles and emergence of pathogens.</title>
        <authorList>
            <person name="Haridas S."/>
            <person name="Albert R."/>
            <person name="Binder M."/>
            <person name="Bloem J."/>
            <person name="Labutti K."/>
            <person name="Salamov A."/>
            <person name="Andreopoulos B."/>
            <person name="Baker S."/>
            <person name="Barry K."/>
            <person name="Bills G."/>
            <person name="Bluhm B."/>
            <person name="Cannon C."/>
            <person name="Castanera R."/>
            <person name="Culley D."/>
            <person name="Daum C."/>
            <person name="Ezra D."/>
            <person name="Gonzalez J."/>
            <person name="Henrissat B."/>
            <person name="Kuo A."/>
            <person name="Liang C."/>
            <person name="Lipzen A."/>
            <person name="Lutzoni F."/>
            <person name="Magnuson J."/>
            <person name="Mondo S."/>
            <person name="Nolan M."/>
            <person name="Ohm R."/>
            <person name="Pangilinan J."/>
            <person name="Park H.-J."/>
            <person name="Ramirez L."/>
            <person name="Alfaro M."/>
            <person name="Sun H."/>
            <person name="Tritt A."/>
            <person name="Yoshinaga Y."/>
            <person name="Zwiers L.-H."/>
            <person name="Turgeon B."/>
            <person name="Goodwin S."/>
            <person name="Spatafora J."/>
            <person name="Crous P."/>
            <person name="Grigoriev I."/>
        </authorList>
    </citation>
    <scope>NUCLEOTIDE SEQUENCE</scope>
    <source>
        <strain evidence="4">CBS 101060</strain>
    </source>
</reference>
<dbReference type="Proteomes" id="UP000799429">
    <property type="component" value="Unassembled WGS sequence"/>
</dbReference>
<evidence type="ECO:0000313" key="5">
    <source>
        <dbReference type="Proteomes" id="UP000799429"/>
    </source>
</evidence>
<feature type="compositionally biased region" description="Low complexity" evidence="2">
    <location>
        <begin position="22"/>
        <end position="35"/>
    </location>
</feature>
<feature type="region of interest" description="Disordered" evidence="2">
    <location>
        <begin position="457"/>
        <end position="477"/>
    </location>
</feature>
<dbReference type="GO" id="GO:0008270">
    <property type="term" value="F:zinc ion binding"/>
    <property type="evidence" value="ECO:0007669"/>
    <property type="project" value="UniProtKB-KW"/>
</dbReference>
<feature type="domain" description="SWIM-type" evidence="3">
    <location>
        <begin position="97"/>
        <end position="135"/>
    </location>
</feature>